<dbReference type="Proteomes" id="UP000198854">
    <property type="component" value="Unassembled WGS sequence"/>
</dbReference>
<evidence type="ECO:0000313" key="2">
    <source>
        <dbReference type="EMBL" id="SDH98060.1"/>
    </source>
</evidence>
<proteinExistence type="predicted"/>
<dbReference type="RefSeq" id="WP_093279199.1">
    <property type="nucleotide sequence ID" value="NZ_FNDD01000041.1"/>
</dbReference>
<feature type="signal peptide" evidence="1">
    <location>
        <begin position="1"/>
        <end position="26"/>
    </location>
</feature>
<evidence type="ECO:0000256" key="1">
    <source>
        <dbReference type="SAM" id="SignalP"/>
    </source>
</evidence>
<feature type="chain" id="PRO_5011523601" description="Outer membrane protein beta-barrel domain-containing protein" evidence="1">
    <location>
        <begin position="27"/>
        <end position="250"/>
    </location>
</feature>
<dbReference type="OrthoDB" id="5933966at2"/>
<protein>
    <recommendedName>
        <fullName evidence="4">Outer membrane protein beta-barrel domain-containing protein</fullName>
    </recommendedName>
</protein>
<evidence type="ECO:0000313" key="3">
    <source>
        <dbReference type="Proteomes" id="UP000198854"/>
    </source>
</evidence>
<keyword evidence="1" id="KW-0732">Signal</keyword>
<evidence type="ECO:0008006" key="4">
    <source>
        <dbReference type="Google" id="ProtNLM"/>
    </source>
</evidence>
<reference evidence="3" key="1">
    <citation type="submission" date="2016-10" db="EMBL/GenBank/DDBJ databases">
        <authorList>
            <person name="Varghese N."/>
            <person name="Submissions S."/>
        </authorList>
    </citation>
    <scope>NUCLEOTIDE SEQUENCE [LARGE SCALE GENOMIC DNA]</scope>
    <source>
        <strain evidence="3">CGMCC 1.10228</strain>
    </source>
</reference>
<gene>
    <name evidence="2" type="ORF">SAMN04488136_1416</name>
</gene>
<accession>A0A1G8GUV4</accession>
<name>A0A1G8GUV4_9VIBR</name>
<dbReference type="EMBL" id="FNDD01000041">
    <property type="protein sequence ID" value="SDH98060.1"/>
    <property type="molecule type" value="Genomic_DNA"/>
</dbReference>
<dbReference type="AlphaFoldDB" id="A0A1G8GUV4"/>
<organism evidence="2 3">
    <name type="scientific">Vibrio xiamenensis</name>
    <dbReference type="NCBI Taxonomy" id="861298"/>
    <lineage>
        <taxon>Bacteria</taxon>
        <taxon>Pseudomonadati</taxon>
        <taxon>Pseudomonadota</taxon>
        <taxon>Gammaproteobacteria</taxon>
        <taxon>Vibrionales</taxon>
        <taxon>Vibrionaceae</taxon>
        <taxon>Vibrio</taxon>
    </lineage>
</organism>
<sequence length="250" mass="27298">MNNLQYFSKQIAVGLCLVSLGFTSLAEGEEEDQTQSTTSSDNTLYDDFFSLPYTLNLSNGVCIPAKATLKLSVDSSSNEYNLYRPKRAWLGSKLENLAVDNSTCEPSKLLKVGAAPVPIVKSKIAEQDINRFGWKYGALIAPYKYYRSSHTVKSSTTIAPYAGWKFDSNSSGFEIAPILFSGPAMIEATDSNGNTSSLFGISIGMGLLFELNDEFNIGALYGYDVVNKSEDFADNGRPWVSLSIGYNLSN</sequence>
<keyword evidence="3" id="KW-1185">Reference proteome</keyword>